<feature type="compositionally biased region" description="Polar residues" evidence="1">
    <location>
        <begin position="1"/>
        <end position="19"/>
    </location>
</feature>
<name>A0ABQ5NZ30_9ACTN</name>
<evidence type="ECO:0000313" key="4">
    <source>
        <dbReference type="Proteomes" id="UP001291653"/>
    </source>
</evidence>
<organism evidence="3 4">
    <name type="scientific">Streptomyces yaizuensis</name>
    <dbReference type="NCBI Taxonomy" id="2989713"/>
    <lineage>
        <taxon>Bacteria</taxon>
        <taxon>Bacillati</taxon>
        <taxon>Actinomycetota</taxon>
        <taxon>Actinomycetes</taxon>
        <taxon>Kitasatosporales</taxon>
        <taxon>Streptomycetaceae</taxon>
        <taxon>Streptomyces</taxon>
    </lineage>
</organism>
<feature type="region of interest" description="Disordered" evidence="1">
    <location>
        <begin position="1"/>
        <end position="34"/>
    </location>
</feature>
<evidence type="ECO:0000256" key="1">
    <source>
        <dbReference type="SAM" id="MobiDB-lite"/>
    </source>
</evidence>
<dbReference type="RefSeq" id="WP_323447668.1">
    <property type="nucleotide sequence ID" value="NZ_BSBI01000005.1"/>
</dbReference>
<feature type="domain" description="A-factor biosynthesis hotdog" evidence="2">
    <location>
        <begin position="59"/>
        <end position="183"/>
    </location>
</feature>
<evidence type="ECO:0000313" key="3">
    <source>
        <dbReference type="EMBL" id="GLF95622.1"/>
    </source>
</evidence>
<dbReference type="Proteomes" id="UP001291653">
    <property type="component" value="Unassembled WGS sequence"/>
</dbReference>
<proteinExistence type="predicted"/>
<protein>
    <submittedName>
        <fullName evidence="3">Gamma-butyrolactone biosynthesis protein</fullName>
    </submittedName>
</protein>
<dbReference type="EMBL" id="BSBI01000005">
    <property type="protein sequence ID" value="GLF95622.1"/>
    <property type="molecule type" value="Genomic_DNA"/>
</dbReference>
<comment type="caution">
    <text evidence="3">The sequence shown here is derived from an EMBL/GenBank/DDBJ whole genome shotgun (WGS) entry which is preliminary data.</text>
</comment>
<dbReference type="NCBIfam" id="NF041195">
    <property type="entry name" value="ScbA_BarX_GamBu"/>
    <property type="match status" value="1"/>
</dbReference>
<keyword evidence="4" id="KW-1185">Reference proteome</keyword>
<feature type="domain" description="A-factor biosynthesis hotdog" evidence="2">
    <location>
        <begin position="227"/>
        <end position="350"/>
    </location>
</feature>
<dbReference type="InterPro" id="IPR005509">
    <property type="entry name" value="AfsA_hotdog_dom"/>
</dbReference>
<reference evidence="3 4" key="1">
    <citation type="submission" date="2022-10" db="EMBL/GenBank/DDBJ databases">
        <title>Draft genome sequence of Streptomyces sp. YSPA8.</title>
        <authorList>
            <person name="Moriuchi R."/>
            <person name="Dohra H."/>
            <person name="Yamamura H."/>
            <person name="Kodani S."/>
        </authorList>
    </citation>
    <scope>NUCLEOTIDE SEQUENCE [LARGE SCALE GENOMIC DNA]</scope>
    <source>
        <strain evidence="3 4">YSPA8</strain>
    </source>
</reference>
<gene>
    <name evidence="3" type="ORF">SYYSPA8_15015</name>
</gene>
<dbReference type="InterPro" id="IPR047757">
    <property type="entry name" value="AfsA-like"/>
</dbReference>
<accession>A0ABQ5NZ30</accession>
<sequence>MSVPTSVPASAPASRTTVETAGRDAPPQSGAGLPVVPPVAPPPLAPAGMSFESTVPRELVHRSSVAEVFVTDSRQTGEDAFAVAAQLPRGHLIGEGPLYDFTLLLEVVRQAGVLAAHRHLDVPLASAFILSDLSLRTIGFDPLRIGTKPANVVMALDARPKRNRAGRVQGFSFTGDIHVDGEPALIGQGGLLIVSKAAYRVLRSKRLVPDHPGWLLPRFSAAAPAEVGRRDARNVFITDPVSEGDHREFFAQLVVDTSHPHMFDHPLDHVPGHLQVEAARQLAIASVARLHGLDPYSLAVGSITTSFTDYTELDQITRLRATVDGFQWDEQLGRFTVPVAVEALQEGRTTTALRLEVAQWK</sequence>
<dbReference type="Pfam" id="PF03756">
    <property type="entry name" value="AfsA"/>
    <property type="match status" value="2"/>
</dbReference>
<evidence type="ECO:0000259" key="2">
    <source>
        <dbReference type="Pfam" id="PF03756"/>
    </source>
</evidence>